<dbReference type="AlphaFoldDB" id="A0A2N5M6R7"/>
<name>A0A2N5M6R7_9BACI</name>
<keyword evidence="2" id="KW-1185">Reference proteome</keyword>
<sequence>MYDWVVWIIRSRIEFNQIVENRDHMYEPRRLRLKAQNVKTGRCTAEPLVLRSDEILSCIPIIFRKIHLYQLQGFLEEIQRKETYERIEGIFAGCSQMPIVR</sequence>
<proteinExistence type="predicted"/>
<protein>
    <submittedName>
        <fullName evidence="1">Uncharacterized protein</fullName>
    </submittedName>
</protein>
<organism evidence="1 2">
    <name type="scientific">Peribacillus deserti</name>
    <dbReference type="NCBI Taxonomy" id="673318"/>
    <lineage>
        <taxon>Bacteria</taxon>
        <taxon>Bacillati</taxon>
        <taxon>Bacillota</taxon>
        <taxon>Bacilli</taxon>
        <taxon>Bacillales</taxon>
        <taxon>Bacillaceae</taxon>
        <taxon>Peribacillus</taxon>
    </lineage>
</organism>
<comment type="caution">
    <text evidence="1">The sequence shown here is derived from an EMBL/GenBank/DDBJ whole genome shotgun (WGS) entry which is preliminary data.</text>
</comment>
<dbReference type="EMBL" id="PGUY01000029">
    <property type="protein sequence ID" value="PLT30058.1"/>
    <property type="molecule type" value="Genomic_DNA"/>
</dbReference>
<gene>
    <name evidence="1" type="ORF">CUU66_09935</name>
</gene>
<evidence type="ECO:0000313" key="1">
    <source>
        <dbReference type="EMBL" id="PLT30058.1"/>
    </source>
</evidence>
<dbReference type="Proteomes" id="UP000234748">
    <property type="component" value="Unassembled WGS sequence"/>
</dbReference>
<reference evidence="1 2" key="1">
    <citation type="submission" date="2017-11" db="EMBL/GenBank/DDBJ databases">
        <title>Comparitive Functional Genomics of Dry Heat Resistant strains isolated from the Viking Spacecraft.</title>
        <authorList>
            <person name="Seuylemezian A."/>
            <person name="Cooper K."/>
            <person name="Vaishampayan P."/>
        </authorList>
    </citation>
    <scope>NUCLEOTIDE SEQUENCE [LARGE SCALE GENOMIC DNA]</scope>
    <source>
        <strain evidence="1 2">V1-29</strain>
    </source>
</reference>
<evidence type="ECO:0000313" key="2">
    <source>
        <dbReference type="Proteomes" id="UP000234748"/>
    </source>
</evidence>
<accession>A0A2N5M6R7</accession>